<dbReference type="AlphaFoldDB" id="A0A9K3GPJ4"/>
<feature type="chain" id="PRO_5039904126" description="Solute-binding protein family 3/N-terminal domain-containing protein" evidence="1">
    <location>
        <begin position="20"/>
        <end position="124"/>
    </location>
</feature>
<reference evidence="2 3" key="1">
    <citation type="journal article" date="2018" name="PLoS ONE">
        <title>The draft genome of Kipferlia bialata reveals reductive genome evolution in fornicate parasites.</title>
        <authorList>
            <person name="Tanifuji G."/>
            <person name="Takabayashi S."/>
            <person name="Kume K."/>
            <person name="Takagi M."/>
            <person name="Nakayama T."/>
            <person name="Kamikawa R."/>
            <person name="Inagaki Y."/>
            <person name="Hashimoto T."/>
        </authorList>
    </citation>
    <scope>NUCLEOTIDE SEQUENCE [LARGE SCALE GENOMIC DNA]</scope>
    <source>
        <strain evidence="2">NY0173</strain>
    </source>
</reference>
<evidence type="ECO:0000313" key="2">
    <source>
        <dbReference type="EMBL" id="GIQ90478.1"/>
    </source>
</evidence>
<dbReference type="Proteomes" id="UP000265618">
    <property type="component" value="Unassembled WGS sequence"/>
</dbReference>
<evidence type="ECO:0000313" key="3">
    <source>
        <dbReference type="Proteomes" id="UP000265618"/>
    </source>
</evidence>
<name>A0A9K3GPJ4_9EUKA</name>
<keyword evidence="3" id="KW-1185">Reference proteome</keyword>
<proteinExistence type="predicted"/>
<keyword evidence="1" id="KW-0732">Signal</keyword>
<dbReference type="SUPFAM" id="SSF53850">
    <property type="entry name" value="Periplasmic binding protein-like II"/>
    <property type="match status" value="1"/>
</dbReference>
<comment type="caution">
    <text evidence="2">The sequence shown here is derived from an EMBL/GenBank/DDBJ whole genome shotgun (WGS) entry which is preliminary data.</text>
</comment>
<accession>A0A9K3GPJ4</accession>
<evidence type="ECO:0008006" key="4">
    <source>
        <dbReference type="Google" id="ProtNLM"/>
    </source>
</evidence>
<gene>
    <name evidence="2" type="ORF">KIPB_013282</name>
</gene>
<dbReference type="EMBL" id="BDIP01006227">
    <property type="protein sequence ID" value="GIQ90478.1"/>
    <property type="molecule type" value="Genomic_DNA"/>
</dbReference>
<organism evidence="2 3">
    <name type="scientific">Kipferlia bialata</name>
    <dbReference type="NCBI Taxonomy" id="797122"/>
    <lineage>
        <taxon>Eukaryota</taxon>
        <taxon>Metamonada</taxon>
        <taxon>Carpediemonas-like organisms</taxon>
        <taxon>Kipferlia</taxon>
    </lineage>
</organism>
<protein>
    <recommendedName>
        <fullName evidence="4">Solute-binding protein family 3/N-terminal domain-containing protein</fullName>
    </recommendedName>
</protein>
<feature type="signal peptide" evidence="1">
    <location>
        <begin position="1"/>
        <end position="19"/>
    </location>
</feature>
<evidence type="ECO:0000256" key="1">
    <source>
        <dbReference type="SAM" id="SignalP"/>
    </source>
</evidence>
<sequence length="124" mass="13404">MELGLLATLCLLLVTPAWAMLGEAQPNPFTESTNPQVLTLSYRPYAFCESPGDLNPAGYVTELWSLLNDLMGTSVDVVCGPATMSFNAAVESVSDNVYPVMTSVSLTYERLQLDVLPSIRASKI</sequence>